<dbReference type="InterPro" id="IPR009944">
    <property type="entry name" value="Amastin"/>
</dbReference>
<dbReference type="GO" id="GO:0019432">
    <property type="term" value="P:triglyceride biosynthetic process"/>
    <property type="evidence" value="ECO:0007669"/>
    <property type="project" value="TreeGrafter"/>
</dbReference>
<comment type="similarity">
    <text evidence="2">Belongs to the GPAT/DAPAT family.</text>
</comment>
<dbReference type="GO" id="GO:0031966">
    <property type="term" value="C:mitochondrial membrane"/>
    <property type="evidence" value="ECO:0007669"/>
    <property type="project" value="TreeGrafter"/>
</dbReference>
<dbReference type="Pfam" id="PF07344">
    <property type="entry name" value="Amastin"/>
    <property type="match status" value="1"/>
</dbReference>
<feature type="compositionally biased region" description="Polar residues" evidence="6">
    <location>
        <begin position="55"/>
        <end position="65"/>
    </location>
</feature>
<dbReference type="VEuPathDB" id="TriTrypDB:LdCL_340017550"/>
<feature type="compositionally biased region" description="Low complexity" evidence="6">
    <location>
        <begin position="2129"/>
        <end position="2140"/>
    </location>
</feature>
<dbReference type="Pfam" id="PF19277">
    <property type="entry name" value="GPAT_C"/>
    <property type="match status" value="1"/>
</dbReference>
<organism evidence="9 10">
    <name type="scientific">Leishmania donovani</name>
    <dbReference type="NCBI Taxonomy" id="5661"/>
    <lineage>
        <taxon>Eukaryota</taxon>
        <taxon>Discoba</taxon>
        <taxon>Euglenozoa</taxon>
        <taxon>Kinetoplastea</taxon>
        <taxon>Metakinetoplastina</taxon>
        <taxon>Trypanosomatida</taxon>
        <taxon>Trypanosomatidae</taxon>
        <taxon>Leishmaniinae</taxon>
        <taxon>Leishmania</taxon>
    </lineage>
</organism>
<feature type="transmembrane region" description="Helical" evidence="7">
    <location>
        <begin position="1992"/>
        <end position="2017"/>
    </location>
</feature>
<feature type="transmembrane region" description="Helical" evidence="7">
    <location>
        <begin position="1964"/>
        <end position="1985"/>
    </location>
</feature>
<dbReference type="VEuPathDB" id="TriTrypDB:LdCL_340017600"/>
<evidence type="ECO:0000256" key="3">
    <source>
        <dbReference type="ARBA" id="ARBA00022679"/>
    </source>
</evidence>
<dbReference type="SMART" id="SM00563">
    <property type="entry name" value="PlsC"/>
    <property type="match status" value="1"/>
</dbReference>
<dbReference type="GO" id="GO:0012505">
    <property type="term" value="C:endomembrane system"/>
    <property type="evidence" value="ECO:0007669"/>
    <property type="project" value="UniProtKB-SubCell"/>
</dbReference>
<dbReference type="GO" id="GO:0006072">
    <property type="term" value="P:glycerol-3-phosphate metabolic process"/>
    <property type="evidence" value="ECO:0007669"/>
    <property type="project" value="TreeGrafter"/>
</dbReference>
<gene>
    <name evidence="9" type="ORF">CGC21_25925</name>
</gene>
<keyword evidence="4 7" id="KW-0472">Membrane</keyword>
<feature type="transmembrane region" description="Helical" evidence="7">
    <location>
        <begin position="2037"/>
        <end position="2056"/>
    </location>
</feature>
<feature type="transmembrane region" description="Helical" evidence="7">
    <location>
        <begin position="1885"/>
        <end position="1906"/>
    </location>
</feature>
<proteinExistence type="inferred from homology"/>
<dbReference type="GO" id="GO:0006631">
    <property type="term" value="P:fatty acid metabolic process"/>
    <property type="evidence" value="ECO:0007669"/>
    <property type="project" value="TreeGrafter"/>
</dbReference>
<reference evidence="10" key="1">
    <citation type="submission" date="2019-02" db="EMBL/GenBank/DDBJ databases">
        <title>FDA dAtabase for Regulatory Grade micrObial Sequences (FDA-ARGOS): Supporting development and validation of Infectious Disease Dx tests.</title>
        <authorList>
            <person name="Duncan R."/>
            <person name="Fisher C."/>
            <person name="Tallon L."/>
            <person name="Sadzewicz L."/>
            <person name="Sengamalay N."/>
            <person name="Ott S."/>
            <person name="Godinez A."/>
            <person name="Nagaraj S."/>
            <person name="Vavikolanu K."/>
            <person name="Nadendla S."/>
            <person name="Aluvathingal J."/>
            <person name="Sichtig H."/>
        </authorList>
    </citation>
    <scope>NUCLEOTIDE SEQUENCE [LARGE SCALE GENOMIC DNA]</scope>
    <source>
        <strain evidence="10">FDAARGOS_361</strain>
    </source>
</reference>
<evidence type="ECO:0000313" key="9">
    <source>
        <dbReference type="EMBL" id="TPP40031.1"/>
    </source>
</evidence>
<feature type="region of interest" description="Disordered" evidence="6">
    <location>
        <begin position="55"/>
        <end position="76"/>
    </location>
</feature>
<dbReference type="CDD" id="cd07993">
    <property type="entry name" value="LPLAT_DHAPAT-like"/>
    <property type="match status" value="1"/>
</dbReference>
<dbReference type="Pfam" id="PF01553">
    <property type="entry name" value="Acyltransferase"/>
    <property type="match status" value="1"/>
</dbReference>
<keyword evidence="3" id="KW-0808">Transferase</keyword>
<dbReference type="InterPro" id="IPR045520">
    <property type="entry name" value="GPAT/DHAPAT_C"/>
</dbReference>
<keyword evidence="7" id="KW-0812">Transmembrane</keyword>
<keyword evidence="5" id="KW-0012">Acyltransferase</keyword>
<comment type="caution">
    <text evidence="9">The sequence shown here is derived from an EMBL/GenBank/DDBJ whole genome shotgun (WGS) entry which is preliminary data.</text>
</comment>
<dbReference type="InterPro" id="IPR002123">
    <property type="entry name" value="Plipid/glycerol_acylTrfase"/>
</dbReference>
<dbReference type="VEuPathDB" id="TriTrypDB:LdCL_340015600"/>
<feature type="region of interest" description="Disordered" evidence="6">
    <location>
        <begin position="1484"/>
        <end position="1529"/>
    </location>
</feature>
<evidence type="ECO:0000256" key="5">
    <source>
        <dbReference type="ARBA" id="ARBA00023315"/>
    </source>
</evidence>
<accession>A0A504WTU8</accession>
<keyword evidence="7" id="KW-1133">Transmembrane helix</keyword>
<evidence type="ECO:0000313" key="10">
    <source>
        <dbReference type="Proteomes" id="UP000318447"/>
    </source>
</evidence>
<evidence type="ECO:0000256" key="7">
    <source>
        <dbReference type="SAM" id="Phobius"/>
    </source>
</evidence>
<evidence type="ECO:0000256" key="2">
    <source>
        <dbReference type="ARBA" id="ARBA00007937"/>
    </source>
</evidence>
<feature type="compositionally biased region" description="Low complexity" evidence="6">
    <location>
        <begin position="67"/>
        <end position="76"/>
    </location>
</feature>
<dbReference type="VEuPathDB" id="TriTrypDB:LDHU3_34.1880"/>
<dbReference type="InterPro" id="IPR022284">
    <property type="entry name" value="GPAT/DHAPAT"/>
</dbReference>
<evidence type="ECO:0000259" key="8">
    <source>
        <dbReference type="SMART" id="SM00563"/>
    </source>
</evidence>
<dbReference type="SUPFAM" id="SSF69593">
    <property type="entry name" value="Glycerol-3-phosphate (1)-acyltransferase"/>
    <property type="match status" value="1"/>
</dbReference>
<dbReference type="Proteomes" id="UP000318447">
    <property type="component" value="Unassembled WGS sequence"/>
</dbReference>
<dbReference type="VEuPathDB" id="TriTrypDB:LdBPK_341150.1"/>
<feature type="region of interest" description="Disordered" evidence="6">
    <location>
        <begin position="2119"/>
        <end position="2169"/>
    </location>
</feature>
<evidence type="ECO:0000256" key="1">
    <source>
        <dbReference type="ARBA" id="ARBA00004184"/>
    </source>
</evidence>
<dbReference type="PANTHER" id="PTHR12563">
    <property type="entry name" value="GLYCEROL-3-PHOSPHATE ACYLTRANSFERASE"/>
    <property type="match status" value="1"/>
</dbReference>
<dbReference type="PANTHER" id="PTHR12563:SF17">
    <property type="entry name" value="DIHYDROXYACETONE PHOSPHATE ACYLTRANSFERASE"/>
    <property type="match status" value="1"/>
</dbReference>
<dbReference type="GO" id="GO:0008654">
    <property type="term" value="P:phospholipid biosynthetic process"/>
    <property type="evidence" value="ECO:0007669"/>
    <property type="project" value="TreeGrafter"/>
</dbReference>
<dbReference type="VEuPathDB" id="TriTrypDB:LdBPK_341160.1"/>
<protein>
    <submittedName>
        <fullName evidence="9">Amastin surface glycofamily protein</fullName>
    </submittedName>
</protein>
<comment type="subcellular location">
    <subcellularLocation>
        <location evidence="1">Endomembrane system</location>
        <topology evidence="1">Peripheral membrane protein</topology>
    </subcellularLocation>
</comment>
<dbReference type="EMBL" id="RHLC01000004">
    <property type="protein sequence ID" value="TPP40031.1"/>
    <property type="molecule type" value="Genomic_DNA"/>
</dbReference>
<dbReference type="VEuPathDB" id="TriTrypDB:LdBPK_341170.1"/>
<dbReference type="VEuPathDB" id="TriTrypDB:LDHU3_34.1860"/>
<feature type="domain" description="Phospholipid/glycerol acyltransferase" evidence="8">
    <location>
        <begin position="791"/>
        <end position="922"/>
    </location>
</feature>
<dbReference type="GO" id="GO:0004366">
    <property type="term" value="F:glycerol-3-phosphate O-acyltransferase activity"/>
    <property type="evidence" value="ECO:0007669"/>
    <property type="project" value="TreeGrafter"/>
</dbReference>
<sequence length="2169" mass="233564">MSFPPPRLALPEECKQVVLVAPIDGLTAACACAIATSPLVPLNCRVLVDGITVKSSSPSSGNDSLHTARSSAETAATTRDFMSTVQRVEAKLRASRATRRDISVTHMTQFYYGGVSPKAEEIGPMLHRIHLLGSGALGETSFTASSTDVSSGSGGSCGVPRVADSLFVLVLSAQSLSPDTESGLKAYDILLRRLWSAAGASQASETASQQTRVRGSLIILADDVYRTAACAMLSSIAKEVATAVDWVVLLTYSYAMDPPALEFGATEVAVQAASGISHGGTLPVLCAANALGVLRHFPVSRSEPATITPVDVALNAAFLGYIWLCHGELPECVECAAEMQYCGSSPASSHAAAAAEAATAMPAPPAQCVTRHRMGSFAVAESRKPGEASLVWGMMGEYLMSYYGRFADQISAAFPVAGVLTPAPILQFPFSVADLVNFGPEPRAAAYALEGWRAYQQRQRIMEEKVGNAEAAQALKAYVTQMDSVVSYIERTARVAAVRDKTSAAFAASRRRTASSSFSVPPYRLDDFNVALYHSLLRRLTSHHTLMPYHQCVALVEVDWEAYVSVIARAVLEHLARCVLRSSSGLQHVGSRSHAPPVADSASVVSIVRDPPVVSAPAEPAPASAAVSSPTKPEAAASAAEAPFAFPEPRRYFTNDFVYRGAERIPPFPSLLHKYFDCFVFLHRAGMTANGWRSDMTPGMTPQVLTSIIAQPNIQRLMTALAAKDGASKKDVEARAKSLLLQCGDALNHVHCRALGLMIRAIFRSIYGRVDVNNGAYERLHRYFAMPRVAVVFVPLHRSYIDFLILSEVLALMRLPLPHIVAGENFLSMGVLATLMRGSGALFMRRSFRDDPLYAALLKEYVRHLVRARRPLEFFIEGTRSRTGKTMAPKLGLLKFVCDTFYEPGQQELDDVLIMPVSLSYDEVLEATTHAKELLGVPKPKENPTNMLKARSLLERMHGNINIHIGEPVSLRSLKEHPQQCPLPLQPKGEQLRDLAAPAAATASVCKTIDTTPSIAKGSSITPIPLLATVAWHLVYKLQRNTVITPASMVAAVVECLGPYYCTATTTLKEGIDTTAAAAIPLEKVHQGVKWLRRRLRERGAQLSVEASELSPAGVVTQALTNLYRYIHITDEMSGVTYHPDSVVTRIAVNISTNQLIHVCMDEALVAVVAQAFGSATTPHSPPSGADGAMLCGVRSVKADVLSSQTQLLQRLLSAEFPNYAEAAPMSFASWLECTISQLQQCVEEHTVSSQLSGADTHGGTVVHLPVTQYYYFLLQLICPHVEALYTVLVAASALLATYPGKPLGAAEVVTATQRACGILYAEHKLRYVVAANKETLQHYYESLIALSLLQIKRVPVTTAPGQSKVSRRVVAYTVGLLGQEAALARLKVLSTQIKALWWHPSAAEGVTIDKAAIQERVLAVYRELTQPSKISEDRGKAGVLRTWGFRLRMARSLMLLREGVQVSKECIRRLEAAVSRFMDSRARPLPGDEADADTGRAAAAASTAERTDATQAAAQATAAPSAANGPQPRSIDAVCPGAAPFAAARRGTVVIAVFSAICGVAFNGLGMTPQKSRDIALALKRAFDCLLTQTRLSRVLTLCSASSRDERTIGPDLAMDLHTAQLFTDSMNIWCQTSHTYGVNIISALRRLGQRHRELILPGTAPNEQGHLTLRTDSEQLQVLPHPGTGSLTCLAQRTSNYRRRSMADLVQSVSASEPGQGGIGERVQWARGQHGAIGKLHCERVRGMRLCCALAKHKGTMSCVAGMLANLPKAARWPQGEGALATAGGDLVRRTDEQASAYTQHAIDAASLNRFFDGMGARSSDVDELLAAVHHGRVSAARCTNARLLEAVRCTLSRSLDRPVALAPVHLRVALASCRRCGSAKMACSIGMVLYVILQLIAFLLVLVGTPIDMFRGTIAEIAFSHFCLTLWGAKWGCSNSSYFLTSDQLWANCTGRRNRFRAAQALAVISIFLYGAAFVLGVLLLFCCSIFRWVCLVLNIVGIFTLGIVWAAMVLTFYTDEGVTCERLIIGTRYGAGFVLFLVAWCLDIINIFLLMIRCDDQKLVSTANPGAEDRVSQGPGLRLAHLLSVLMRHAPTPAPAASTADVAASALEEEAWPRPAWTDACRPPGSASGAASAAGARGMDEQRQGGPLAAWLDTPADDLSSPARM</sequence>
<name>A0A504WTU8_LEIDO</name>
<evidence type="ECO:0000256" key="6">
    <source>
        <dbReference type="SAM" id="MobiDB-lite"/>
    </source>
</evidence>
<evidence type="ECO:0000256" key="4">
    <source>
        <dbReference type="ARBA" id="ARBA00023136"/>
    </source>
</evidence>
<dbReference type="InterPro" id="IPR041728">
    <property type="entry name" value="GPAT/DHAPAT_LPLAT"/>
</dbReference>
<feature type="transmembrane region" description="Helical" evidence="7">
    <location>
        <begin position="1548"/>
        <end position="1566"/>
    </location>
</feature>
<feature type="compositionally biased region" description="Low complexity" evidence="6">
    <location>
        <begin position="1496"/>
        <end position="1524"/>
    </location>
</feature>